<feature type="region of interest" description="Disordered" evidence="7">
    <location>
        <begin position="51"/>
        <end position="93"/>
    </location>
</feature>
<evidence type="ECO:0000256" key="2">
    <source>
        <dbReference type="ARBA" id="ARBA00022723"/>
    </source>
</evidence>
<evidence type="ECO:0000259" key="8">
    <source>
        <dbReference type="PROSITE" id="PS50048"/>
    </source>
</evidence>
<evidence type="ECO:0000256" key="5">
    <source>
        <dbReference type="ARBA" id="ARBA00023163"/>
    </source>
</evidence>
<dbReference type="CDD" id="cd00067">
    <property type="entry name" value="GAL4"/>
    <property type="match status" value="1"/>
</dbReference>
<dbReference type="InterPro" id="IPR036864">
    <property type="entry name" value="Zn2-C6_fun-type_DNA-bd_sf"/>
</dbReference>
<dbReference type="Proteomes" id="UP000184330">
    <property type="component" value="Unassembled WGS sequence"/>
</dbReference>
<dbReference type="CDD" id="cd12148">
    <property type="entry name" value="fungal_TF_MHR"/>
    <property type="match status" value="1"/>
</dbReference>
<evidence type="ECO:0000256" key="7">
    <source>
        <dbReference type="SAM" id="MobiDB-lite"/>
    </source>
</evidence>
<dbReference type="SUPFAM" id="SSF57701">
    <property type="entry name" value="Zn2/Cys6 DNA-binding domain"/>
    <property type="match status" value="1"/>
</dbReference>
<gene>
    <name evidence="9" type="ORF">PAC_17902</name>
</gene>
<dbReference type="OrthoDB" id="39175at2759"/>
<keyword evidence="5" id="KW-0804">Transcription</keyword>
<keyword evidence="6" id="KW-0539">Nucleus</keyword>
<organism evidence="9 10">
    <name type="scientific">Phialocephala subalpina</name>
    <dbReference type="NCBI Taxonomy" id="576137"/>
    <lineage>
        <taxon>Eukaryota</taxon>
        <taxon>Fungi</taxon>
        <taxon>Dikarya</taxon>
        <taxon>Ascomycota</taxon>
        <taxon>Pezizomycotina</taxon>
        <taxon>Leotiomycetes</taxon>
        <taxon>Helotiales</taxon>
        <taxon>Mollisiaceae</taxon>
        <taxon>Phialocephala</taxon>
        <taxon>Phialocephala fortinii species complex</taxon>
    </lineage>
</organism>
<feature type="domain" description="Zn(2)-C6 fungal-type" evidence="8">
    <location>
        <begin position="14"/>
        <end position="48"/>
    </location>
</feature>
<name>A0A1L7XSI4_9HELO</name>
<evidence type="ECO:0000256" key="1">
    <source>
        <dbReference type="ARBA" id="ARBA00004123"/>
    </source>
</evidence>
<evidence type="ECO:0000256" key="3">
    <source>
        <dbReference type="ARBA" id="ARBA00023015"/>
    </source>
</evidence>
<proteinExistence type="predicted"/>
<dbReference type="InterPro" id="IPR001138">
    <property type="entry name" value="Zn2Cys6_DnaBD"/>
</dbReference>
<dbReference type="SMART" id="SM00906">
    <property type="entry name" value="Fungal_trans"/>
    <property type="match status" value="1"/>
</dbReference>
<dbReference type="GO" id="GO:0000981">
    <property type="term" value="F:DNA-binding transcription factor activity, RNA polymerase II-specific"/>
    <property type="evidence" value="ECO:0007669"/>
    <property type="project" value="InterPro"/>
</dbReference>
<evidence type="ECO:0000313" key="10">
    <source>
        <dbReference type="Proteomes" id="UP000184330"/>
    </source>
</evidence>
<sequence>MEEVGATQPKLSKACDDCRSRKVRCMKTDNPNAPSCMACTKRNVPCRFSRTKKRGTHIRGSTPAFRPAPSLRIHDTQNSSLNTDGLGTPRDAVSSSLQQQPLGTYPSKLYIDHLLEDRNTSGRRQNEPSIIKAHDYYGMLRISTSSKELGINFGVVGSSGLAFFSEKRISSISERLGHTKLRDHIETLAALIGSRMNRNGPAFGSAIKFSCPTPALQVSFDTAKSYITAYFTHVHPLYPFLDRKNFEEKAFSIEQAQHQQGSPHFSALYHAVLALGCQYQDGGTYDPAEGMAWKLYQTSLGLLSDILVPKEALVDVQAVTAMAIFAQNSSCLQIGNMLTAEAARMVQLLGFNKTTCHGENEEECHRTFWVIYILEKMASFACGRASILVDYDIGAPIPETPDAVFQGFDWFITMARFSRLLSRAYEVLFSISATLNSTELCHAAIDTVNNDLESWRNSIPKRFRPGESFQSEYFSEQPSMAVALRTHYHYYSVVIALSRISLHGDAGSTSHRRSKSKEALLNAARVIIELTRYIDTEHHAPVWIWGSIPLSALFILFDFVVHNPTHPETNSNLSLLGVAAGYFCRVEYASGGSLPSSLLSDFAYIARQYVQDLESKLKAGTAGAAGVDRSLGQSRIIGSAPQSPPLSISVYNYGDETLADPPSVDTLAYPINDIPFSIVGGLPDGIDLMDFFDNSMMDYRNPIEWVNPM</sequence>
<accession>A0A1L7XSI4</accession>
<dbReference type="GO" id="GO:0003677">
    <property type="term" value="F:DNA binding"/>
    <property type="evidence" value="ECO:0007669"/>
    <property type="project" value="UniProtKB-KW"/>
</dbReference>
<dbReference type="EMBL" id="FJOG01000049">
    <property type="protein sequence ID" value="CZR68003.1"/>
    <property type="molecule type" value="Genomic_DNA"/>
</dbReference>
<comment type="subcellular location">
    <subcellularLocation>
        <location evidence="1">Nucleus</location>
    </subcellularLocation>
</comment>
<feature type="compositionally biased region" description="Polar residues" evidence="7">
    <location>
        <begin position="76"/>
        <end position="85"/>
    </location>
</feature>
<dbReference type="PANTHER" id="PTHR46910:SF37">
    <property type="entry name" value="ZN(II)2CYS6 TRANSCRIPTION FACTOR (EUROFUNG)"/>
    <property type="match status" value="1"/>
</dbReference>
<dbReference type="GO" id="GO:0006351">
    <property type="term" value="P:DNA-templated transcription"/>
    <property type="evidence" value="ECO:0007669"/>
    <property type="project" value="InterPro"/>
</dbReference>
<dbReference type="AlphaFoldDB" id="A0A1L7XSI4"/>
<keyword evidence="3" id="KW-0805">Transcription regulation</keyword>
<dbReference type="InterPro" id="IPR007219">
    <property type="entry name" value="XnlR_reg_dom"/>
</dbReference>
<dbReference type="InterPro" id="IPR050987">
    <property type="entry name" value="AtrR-like"/>
</dbReference>
<dbReference type="PROSITE" id="PS50048">
    <property type="entry name" value="ZN2_CY6_FUNGAL_2"/>
    <property type="match status" value="1"/>
</dbReference>
<dbReference type="PROSITE" id="PS00463">
    <property type="entry name" value="ZN2_CY6_FUNGAL_1"/>
    <property type="match status" value="1"/>
</dbReference>
<keyword evidence="2" id="KW-0479">Metal-binding</keyword>
<evidence type="ECO:0000256" key="4">
    <source>
        <dbReference type="ARBA" id="ARBA00023125"/>
    </source>
</evidence>
<reference evidence="9 10" key="1">
    <citation type="submission" date="2016-03" db="EMBL/GenBank/DDBJ databases">
        <authorList>
            <person name="Ploux O."/>
        </authorList>
    </citation>
    <scope>NUCLEOTIDE SEQUENCE [LARGE SCALE GENOMIC DNA]</scope>
    <source>
        <strain evidence="9 10">UAMH 11012</strain>
    </source>
</reference>
<dbReference type="SMART" id="SM00066">
    <property type="entry name" value="GAL4"/>
    <property type="match status" value="1"/>
</dbReference>
<keyword evidence="4" id="KW-0238">DNA-binding</keyword>
<keyword evidence="10" id="KW-1185">Reference proteome</keyword>
<evidence type="ECO:0000256" key="6">
    <source>
        <dbReference type="ARBA" id="ARBA00023242"/>
    </source>
</evidence>
<dbReference type="GO" id="GO:0008270">
    <property type="term" value="F:zinc ion binding"/>
    <property type="evidence" value="ECO:0007669"/>
    <property type="project" value="InterPro"/>
</dbReference>
<dbReference type="GO" id="GO:0005634">
    <property type="term" value="C:nucleus"/>
    <property type="evidence" value="ECO:0007669"/>
    <property type="project" value="UniProtKB-SubCell"/>
</dbReference>
<evidence type="ECO:0000313" key="9">
    <source>
        <dbReference type="EMBL" id="CZR68003.1"/>
    </source>
</evidence>
<dbReference type="STRING" id="576137.A0A1L7XSI4"/>
<protein>
    <recommendedName>
        <fullName evidence="8">Zn(2)-C6 fungal-type domain-containing protein</fullName>
    </recommendedName>
</protein>
<dbReference type="Pfam" id="PF04082">
    <property type="entry name" value="Fungal_trans"/>
    <property type="match status" value="1"/>
</dbReference>
<dbReference type="Gene3D" id="4.10.240.10">
    <property type="entry name" value="Zn(2)-C6 fungal-type DNA-binding domain"/>
    <property type="match status" value="1"/>
</dbReference>
<dbReference type="PANTHER" id="PTHR46910">
    <property type="entry name" value="TRANSCRIPTION FACTOR PDR1"/>
    <property type="match status" value="1"/>
</dbReference>
<dbReference type="Pfam" id="PF00172">
    <property type="entry name" value="Zn_clus"/>
    <property type="match status" value="1"/>
</dbReference>